<dbReference type="AlphaFoldDB" id="A0A3B0T487"/>
<evidence type="ECO:0000256" key="2">
    <source>
        <dbReference type="SAM" id="Phobius"/>
    </source>
</evidence>
<name>A0A3B0T487_9ZZZZ</name>
<reference evidence="3" key="1">
    <citation type="submission" date="2018-06" db="EMBL/GenBank/DDBJ databases">
        <authorList>
            <person name="Zhirakovskaya E."/>
        </authorList>
    </citation>
    <scope>NUCLEOTIDE SEQUENCE</scope>
</reference>
<feature type="region of interest" description="Disordered" evidence="1">
    <location>
        <begin position="1"/>
        <end position="24"/>
    </location>
</feature>
<dbReference type="EMBL" id="UOEJ01000174">
    <property type="protein sequence ID" value="VAW03654.1"/>
    <property type="molecule type" value="Genomic_DNA"/>
</dbReference>
<protein>
    <submittedName>
        <fullName evidence="3">Uncharacterized protein</fullName>
    </submittedName>
</protein>
<feature type="transmembrane region" description="Helical" evidence="2">
    <location>
        <begin position="41"/>
        <end position="62"/>
    </location>
</feature>
<keyword evidence="2" id="KW-1133">Transmembrane helix</keyword>
<proteinExistence type="predicted"/>
<feature type="transmembrane region" description="Helical" evidence="2">
    <location>
        <begin position="74"/>
        <end position="93"/>
    </location>
</feature>
<keyword evidence="2" id="KW-0472">Membrane</keyword>
<feature type="compositionally biased region" description="Basic and acidic residues" evidence="1">
    <location>
        <begin position="12"/>
        <end position="24"/>
    </location>
</feature>
<evidence type="ECO:0000313" key="3">
    <source>
        <dbReference type="EMBL" id="VAW03654.1"/>
    </source>
</evidence>
<gene>
    <name evidence="3" type="ORF">MNBD_ALPHA01-2095</name>
</gene>
<organism evidence="3">
    <name type="scientific">hydrothermal vent metagenome</name>
    <dbReference type="NCBI Taxonomy" id="652676"/>
    <lineage>
        <taxon>unclassified sequences</taxon>
        <taxon>metagenomes</taxon>
        <taxon>ecological metagenomes</taxon>
    </lineage>
</organism>
<evidence type="ECO:0000256" key="1">
    <source>
        <dbReference type="SAM" id="MobiDB-lite"/>
    </source>
</evidence>
<accession>A0A3B0T487</accession>
<keyword evidence="2" id="KW-0812">Transmembrane</keyword>
<sequence>MRRRKQQPPRKSLRERVADRKAGIKEEGSPKRIRILRRIRLFAYLFQGIGLIMLMVLLAQYISSGYGHMNWINVLIYSGMFLVGRAVTSFMNLSKIMR</sequence>
<feature type="compositionally biased region" description="Basic residues" evidence="1">
    <location>
        <begin position="1"/>
        <end position="11"/>
    </location>
</feature>